<evidence type="ECO:0000313" key="2">
    <source>
        <dbReference type="EMBL" id="MDG3002463.1"/>
    </source>
</evidence>
<dbReference type="Proteomes" id="UP001216907">
    <property type="component" value="Unassembled WGS sequence"/>
</dbReference>
<gene>
    <name evidence="2" type="ORF">PZE19_01575</name>
</gene>
<evidence type="ECO:0000256" key="1">
    <source>
        <dbReference type="SAM" id="MobiDB-lite"/>
    </source>
</evidence>
<comment type="caution">
    <text evidence="2">The sequence shown here is derived from an EMBL/GenBank/DDBJ whole genome shotgun (WGS) entry which is preliminary data.</text>
</comment>
<organism evidence="2 3">
    <name type="scientific">Paludisphaera mucosa</name>
    <dbReference type="NCBI Taxonomy" id="3030827"/>
    <lineage>
        <taxon>Bacteria</taxon>
        <taxon>Pseudomonadati</taxon>
        <taxon>Planctomycetota</taxon>
        <taxon>Planctomycetia</taxon>
        <taxon>Isosphaerales</taxon>
        <taxon>Isosphaeraceae</taxon>
        <taxon>Paludisphaera</taxon>
    </lineage>
</organism>
<feature type="region of interest" description="Disordered" evidence="1">
    <location>
        <begin position="73"/>
        <end position="94"/>
    </location>
</feature>
<evidence type="ECO:0000313" key="3">
    <source>
        <dbReference type="Proteomes" id="UP001216907"/>
    </source>
</evidence>
<proteinExistence type="predicted"/>
<accession>A0ABT6F4F2</accession>
<dbReference type="EMBL" id="JARRAG010000001">
    <property type="protein sequence ID" value="MDG3002463.1"/>
    <property type="molecule type" value="Genomic_DNA"/>
</dbReference>
<reference evidence="2 3" key="1">
    <citation type="submission" date="2023-03" db="EMBL/GenBank/DDBJ databases">
        <title>Paludisphaera mucosa sp. nov. a novel planctomycete from northern fen.</title>
        <authorList>
            <person name="Ivanova A."/>
        </authorList>
    </citation>
    <scope>NUCLEOTIDE SEQUENCE [LARGE SCALE GENOMIC DNA]</scope>
    <source>
        <strain evidence="2 3">Pla2</strain>
    </source>
</reference>
<name>A0ABT6F4F2_9BACT</name>
<feature type="compositionally biased region" description="Polar residues" evidence="1">
    <location>
        <begin position="85"/>
        <end position="94"/>
    </location>
</feature>
<protein>
    <submittedName>
        <fullName evidence="2">Uncharacterized protein</fullName>
    </submittedName>
</protein>
<sequence length="94" mass="9870">MPEDETGTVAVLIGGGIESAALVGTLLEEYARDRPIDVRSGLRGEEVEPASARAFPAKCAERRKGFAEAVVADRTPYAEPARPQSPGSRTPCSG</sequence>
<keyword evidence="3" id="KW-1185">Reference proteome</keyword>
<dbReference type="RefSeq" id="WP_277858827.1">
    <property type="nucleotide sequence ID" value="NZ_JARRAG010000001.1"/>
</dbReference>